<evidence type="ECO:0000256" key="1">
    <source>
        <dbReference type="ARBA" id="ARBA00010641"/>
    </source>
</evidence>
<dbReference type="InterPro" id="IPR036388">
    <property type="entry name" value="WH-like_DNA-bd_sf"/>
</dbReference>
<dbReference type="Gene3D" id="1.10.1740.10">
    <property type="match status" value="1"/>
</dbReference>
<keyword evidence="3" id="KW-0731">Sigma factor</keyword>
<feature type="domain" description="RNA polymerase sigma-70 region 2" evidence="6">
    <location>
        <begin position="24"/>
        <end position="89"/>
    </location>
</feature>
<dbReference type="PANTHER" id="PTHR43133">
    <property type="entry name" value="RNA POLYMERASE ECF-TYPE SIGMA FACTO"/>
    <property type="match status" value="1"/>
</dbReference>
<keyword evidence="9" id="KW-1185">Reference proteome</keyword>
<comment type="similarity">
    <text evidence="1">Belongs to the sigma-70 factor family. ECF subfamily.</text>
</comment>
<dbReference type="Proteomes" id="UP001165367">
    <property type="component" value="Unassembled WGS sequence"/>
</dbReference>
<dbReference type="EMBL" id="JAKLTR010000009">
    <property type="protein sequence ID" value="MCG2615636.1"/>
    <property type="molecule type" value="Genomic_DNA"/>
</dbReference>
<dbReference type="Pfam" id="PF04542">
    <property type="entry name" value="Sigma70_r2"/>
    <property type="match status" value="1"/>
</dbReference>
<feature type="domain" description="RNA polymerase sigma factor 70 region 4 type 2" evidence="7">
    <location>
        <begin position="114"/>
        <end position="164"/>
    </location>
</feature>
<keyword evidence="5" id="KW-0804">Transcription</keyword>
<dbReference type="InterPro" id="IPR007627">
    <property type="entry name" value="RNA_pol_sigma70_r2"/>
</dbReference>
<evidence type="ECO:0000256" key="3">
    <source>
        <dbReference type="ARBA" id="ARBA00023082"/>
    </source>
</evidence>
<dbReference type="Pfam" id="PF08281">
    <property type="entry name" value="Sigma70_r4_2"/>
    <property type="match status" value="1"/>
</dbReference>
<dbReference type="InterPro" id="IPR013249">
    <property type="entry name" value="RNA_pol_sigma70_r4_t2"/>
</dbReference>
<evidence type="ECO:0000313" key="9">
    <source>
        <dbReference type="Proteomes" id="UP001165367"/>
    </source>
</evidence>
<evidence type="ECO:0000256" key="4">
    <source>
        <dbReference type="ARBA" id="ARBA00023125"/>
    </source>
</evidence>
<dbReference type="RefSeq" id="WP_237873613.1">
    <property type="nucleotide sequence ID" value="NZ_JAKLTR010000009.1"/>
</dbReference>
<dbReference type="CDD" id="cd06171">
    <property type="entry name" value="Sigma70_r4"/>
    <property type="match status" value="1"/>
</dbReference>
<evidence type="ECO:0000259" key="7">
    <source>
        <dbReference type="Pfam" id="PF08281"/>
    </source>
</evidence>
<dbReference type="Gene3D" id="1.10.10.10">
    <property type="entry name" value="Winged helix-like DNA-binding domain superfamily/Winged helix DNA-binding domain"/>
    <property type="match status" value="1"/>
</dbReference>
<accession>A0ABS9KTI3</accession>
<organism evidence="8 9">
    <name type="scientific">Terrimonas ginsenosidimutans</name>
    <dbReference type="NCBI Taxonomy" id="2908004"/>
    <lineage>
        <taxon>Bacteria</taxon>
        <taxon>Pseudomonadati</taxon>
        <taxon>Bacteroidota</taxon>
        <taxon>Chitinophagia</taxon>
        <taxon>Chitinophagales</taxon>
        <taxon>Chitinophagaceae</taxon>
        <taxon>Terrimonas</taxon>
    </lineage>
</organism>
<dbReference type="PANTHER" id="PTHR43133:SF8">
    <property type="entry name" value="RNA POLYMERASE SIGMA FACTOR HI_1459-RELATED"/>
    <property type="match status" value="1"/>
</dbReference>
<evidence type="ECO:0000313" key="8">
    <source>
        <dbReference type="EMBL" id="MCG2615636.1"/>
    </source>
</evidence>
<evidence type="ECO:0000259" key="6">
    <source>
        <dbReference type="Pfam" id="PF04542"/>
    </source>
</evidence>
<dbReference type="InterPro" id="IPR014284">
    <property type="entry name" value="RNA_pol_sigma-70_dom"/>
</dbReference>
<reference evidence="8" key="1">
    <citation type="submission" date="2022-01" db="EMBL/GenBank/DDBJ databases">
        <authorList>
            <person name="Jo J.-H."/>
            <person name="Im W.-T."/>
        </authorList>
    </citation>
    <scope>NUCLEOTIDE SEQUENCE</scope>
    <source>
        <strain evidence="8">NA20</strain>
    </source>
</reference>
<proteinExistence type="inferred from homology"/>
<evidence type="ECO:0000256" key="5">
    <source>
        <dbReference type="ARBA" id="ARBA00023163"/>
    </source>
</evidence>
<keyword evidence="4" id="KW-0238">DNA-binding</keyword>
<dbReference type="NCBIfam" id="TIGR02937">
    <property type="entry name" value="sigma70-ECF"/>
    <property type="match status" value="1"/>
</dbReference>
<comment type="caution">
    <text evidence="8">The sequence shown here is derived from an EMBL/GenBank/DDBJ whole genome shotgun (WGS) entry which is preliminary data.</text>
</comment>
<dbReference type="SUPFAM" id="SSF88659">
    <property type="entry name" value="Sigma3 and sigma4 domains of RNA polymerase sigma factors"/>
    <property type="match status" value="1"/>
</dbReference>
<dbReference type="InterPro" id="IPR013325">
    <property type="entry name" value="RNA_pol_sigma_r2"/>
</dbReference>
<dbReference type="InterPro" id="IPR039425">
    <property type="entry name" value="RNA_pol_sigma-70-like"/>
</dbReference>
<dbReference type="SUPFAM" id="SSF88946">
    <property type="entry name" value="Sigma2 domain of RNA polymerase sigma factors"/>
    <property type="match status" value="1"/>
</dbReference>
<sequence length="174" mass="20169">MKNLTDEELMSRVAAGELDCMRVLFERYQAWIYNFLLQMVQNRDVSEDLTQSTFYKVMKNRSSYNGGRFTPWIFQIARNLAMDHFREARQKMAPMDGIPEIADTVDDGDQLAGLKQALLKLPEADREILIMSRFHGMKYLQIAAVLNSTEAAIKVKIHRAVKKLRTVYFESVEI</sequence>
<gene>
    <name evidence="8" type="ORF">LZZ85_15150</name>
</gene>
<protein>
    <submittedName>
        <fullName evidence="8">RNA polymerase sigma factor</fullName>
    </submittedName>
</protein>
<evidence type="ECO:0000256" key="2">
    <source>
        <dbReference type="ARBA" id="ARBA00023015"/>
    </source>
</evidence>
<name>A0ABS9KTI3_9BACT</name>
<dbReference type="InterPro" id="IPR013324">
    <property type="entry name" value="RNA_pol_sigma_r3/r4-like"/>
</dbReference>
<keyword evidence="2" id="KW-0805">Transcription regulation</keyword>